<comment type="similarity">
    <text evidence="1">Belongs to the pseudouridine synthase RluA family.</text>
</comment>
<dbReference type="Gene3D" id="3.30.2350.10">
    <property type="entry name" value="Pseudouridine synthase"/>
    <property type="match status" value="1"/>
</dbReference>
<dbReference type="SUPFAM" id="SSF55174">
    <property type="entry name" value="Alpha-L RNA-binding motif"/>
    <property type="match status" value="1"/>
</dbReference>
<dbReference type="PANTHER" id="PTHR21600:SF44">
    <property type="entry name" value="RIBOSOMAL LARGE SUBUNIT PSEUDOURIDINE SYNTHASE D"/>
    <property type="match status" value="1"/>
</dbReference>
<dbReference type="InterPro" id="IPR020103">
    <property type="entry name" value="PsdUridine_synth_cat_dom_sf"/>
</dbReference>
<dbReference type="CDD" id="cd00165">
    <property type="entry name" value="S4"/>
    <property type="match status" value="1"/>
</dbReference>
<protein>
    <submittedName>
        <fullName evidence="4">Unannotated protein</fullName>
    </submittedName>
</protein>
<dbReference type="NCBIfam" id="TIGR00005">
    <property type="entry name" value="rluA_subfam"/>
    <property type="match status" value="1"/>
</dbReference>
<dbReference type="EMBL" id="CAETWZ010000067">
    <property type="protein sequence ID" value="CAB4367987.1"/>
    <property type="molecule type" value="Genomic_DNA"/>
</dbReference>
<dbReference type="Pfam" id="PF00849">
    <property type="entry name" value="PseudoU_synth_2"/>
    <property type="match status" value="1"/>
</dbReference>
<dbReference type="InterPro" id="IPR006225">
    <property type="entry name" value="PsdUridine_synth_RluC/D"/>
</dbReference>
<feature type="domain" description="Pseudouridine synthase RsuA/RluA-like" evidence="3">
    <location>
        <begin position="89"/>
        <end position="246"/>
    </location>
</feature>
<dbReference type="Gene3D" id="3.10.290.10">
    <property type="entry name" value="RNA-binding S4 domain"/>
    <property type="match status" value="1"/>
</dbReference>
<dbReference type="GO" id="GO:0003723">
    <property type="term" value="F:RNA binding"/>
    <property type="evidence" value="ECO:0007669"/>
    <property type="project" value="InterPro"/>
</dbReference>
<sequence length="311" mass="33027">MKVEETLPSALNNERLDRIVALIADISRTDASKLIASGGATVDGAAAPSGKVRLREGQVVVVDLDMVPVAEPPGPDASVVLDVVYVDDDIIVVNKSAGLVVHPASGHGLGTLVNGILALYPEVADVGQPARPGIVHRLDAGTTGMMVVARSQRAYDSLVAALTEHEVGREYIALAWGHFDSPTAVVDAAMGRDPRDPMRMAVVHNGKWARTHLEVETEFNHPALLTLVRCSLETGRTHQIRVHLAAVDHPVVGDAMYGGAKSALVAPRPMLHARRLTLIHPGTGEEMSFEATLPADMAAIIAKCSFEVPEK</sequence>
<dbReference type="GO" id="GO:0000455">
    <property type="term" value="P:enzyme-directed rRNA pseudouridine synthesis"/>
    <property type="evidence" value="ECO:0007669"/>
    <property type="project" value="TreeGrafter"/>
</dbReference>
<dbReference type="InterPro" id="IPR050188">
    <property type="entry name" value="RluA_PseudoU_synthase"/>
</dbReference>
<evidence type="ECO:0000256" key="2">
    <source>
        <dbReference type="ARBA" id="ARBA00023235"/>
    </source>
</evidence>
<dbReference type="SUPFAM" id="SSF55120">
    <property type="entry name" value="Pseudouridine synthase"/>
    <property type="match status" value="1"/>
</dbReference>
<dbReference type="GO" id="GO:0009982">
    <property type="term" value="F:pseudouridine synthase activity"/>
    <property type="evidence" value="ECO:0007669"/>
    <property type="project" value="InterPro"/>
</dbReference>
<organism evidence="4">
    <name type="scientific">freshwater metagenome</name>
    <dbReference type="NCBI Taxonomy" id="449393"/>
    <lineage>
        <taxon>unclassified sequences</taxon>
        <taxon>metagenomes</taxon>
        <taxon>ecological metagenomes</taxon>
    </lineage>
</organism>
<evidence type="ECO:0000259" key="3">
    <source>
        <dbReference type="Pfam" id="PF00849"/>
    </source>
</evidence>
<dbReference type="InterPro" id="IPR036986">
    <property type="entry name" value="S4_RNA-bd_sf"/>
</dbReference>
<name>A0A6J6AGN6_9ZZZZ</name>
<reference evidence="4" key="1">
    <citation type="submission" date="2020-05" db="EMBL/GenBank/DDBJ databases">
        <authorList>
            <person name="Chiriac C."/>
            <person name="Salcher M."/>
            <person name="Ghai R."/>
            <person name="Kavagutti S V."/>
        </authorList>
    </citation>
    <scope>NUCLEOTIDE SEQUENCE</scope>
</reference>
<dbReference type="InterPro" id="IPR006145">
    <property type="entry name" value="PsdUridine_synth_RsuA/RluA"/>
</dbReference>
<evidence type="ECO:0000256" key="1">
    <source>
        <dbReference type="ARBA" id="ARBA00010876"/>
    </source>
</evidence>
<dbReference type="PANTHER" id="PTHR21600">
    <property type="entry name" value="MITOCHONDRIAL RNA PSEUDOURIDINE SYNTHASE"/>
    <property type="match status" value="1"/>
</dbReference>
<accession>A0A6J6AGN6</accession>
<proteinExistence type="inferred from homology"/>
<dbReference type="PROSITE" id="PS50889">
    <property type="entry name" value="S4"/>
    <property type="match status" value="1"/>
</dbReference>
<dbReference type="CDD" id="cd02869">
    <property type="entry name" value="PseudoU_synth_RluA_like"/>
    <property type="match status" value="1"/>
</dbReference>
<evidence type="ECO:0000313" key="4">
    <source>
        <dbReference type="EMBL" id="CAB4367987.1"/>
    </source>
</evidence>
<gene>
    <name evidence="4" type="ORF">UFOPK4179_00781</name>
</gene>
<keyword evidence="2" id="KW-0413">Isomerase</keyword>
<dbReference type="AlphaFoldDB" id="A0A6J6AGN6"/>